<comment type="caution">
    <text evidence="2">The sequence shown here is derived from an EMBL/GenBank/DDBJ whole genome shotgun (WGS) entry which is preliminary data.</text>
</comment>
<proteinExistence type="predicted"/>
<feature type="compositionally biased region" description="Polar residues" evidence="1">
    <location>
        <begin position="1"/>
        <end position="12"/>
    </location>
</feature>
<feature type="region of interest" description="Disordered" evidence="1">
    <location>
        <begin position="378"/>
        <end position="451"/>
    </location>
</feature>
<feature type="compositionally biased region" description="Polar residues" evidence="1">
    <location>
        <begin position="432"/>
        <end position="442"/>
    </location>
</feature>
<dbReference type="EMBL" id="BQNB010009506">
    <property type="protein sequence ID" value="GJS64455.1"/>
    <property type="molecule type" value="Genomic_DNA"/>
</dbReference>
<feature type="compositionally biased region" description="Low complexity" evidence="1">
    <location>
        <begin position="36"/>
        <end position="47"/>
    </location>
</feature>
<keyword evidence="3" id="KW-1185">Reference proteome</keyword>
<reference evidence="2" key="2">
    <citation type="submission" date="2022-01" db="EMBL/GenBank/DDBJ databases">
        <authorList>
            <person name="Yamashiro T."/>
            <person name="Shiraishi A."/>
            <person name="Satake H."/>
            <person name="Nakayama K."/>
        </authorList>
    </citation>
    <scope>NUCLEOTIDE SEQUENCE</scope>
</reference>
<feature type="compositionally biased region" description="Basic and acidic residues" evidence="1">
    <location>
        <begin position="409"/>
        <end position="425"/>
    </location>
</feature>
<feature type="compositionally biased region" description="Basic and acidic residues" evidence="1">
    <location>
        <begin position="380"/>
        <end position="389"/>
    </location>
</feature>
<evidence type="ECO:0000313" key="3">
    <source>
        <dbReference type="Proteomes" id="UP001151760"/>
    </source>
</evidence>
<accession>A0ABQ4XGN6</accession>
<sequence>MNSTNASSSNPSKKIKLTIIPPRQLFINISSDEDITTTPSPTTTSSSPTPPNKPSKTTSTNQTSSSQENTSSSFHSQLQISPPSLHEPTSPHNLNPLFDDILDVPPRPLNPQPLQSHPSLDITLSLTPITPLDHINATPIHQYLPPQPQPPIMVSTAEILDPNLTNIDQTQHEEEDVDDRVRTPSDYEFIDYEKLDDEETMDDEEDDEVINELYGDVNMNLGNEDTEMTYVDQEASEHQNNPSPADNEIASLMETLTRHATAIPEITSGFTTTIPPPPPFFNPLLQQQTPTSTTTTSTYPTVTLPEIPNFASVFKFDQRVSALESEMSEFMQTNQFAESVSLILGIVDMYLASKMKEAVDSTMKVIIKDQVKAQVSKIMPKIEKGRDDQDKDEDPSTGSDLWTKRRKSGKDVESSKDSRSKEKKSSSTSKDALQSQHKSSGKSAHAEEPDLEYLKGGDLSRRYSTLVTKTKAATYELKWIEDLVHELWSPVVVKYDQHAYLGTSHWGPKRQSFYDYASNLTSSKDVYSRRRIIAVTRLKIMKKRVADLQLGVESYQKKLNLTKLDTYRPNLRNKTAYTSYSDPHGIIYMDQYNRKRLMRTDKLHKFSDCMLYDVQTALHNIAVRIRMEYLPMRKWSNLDKKRARVMVQDIDKQLYQRRLMRNLEKFVGGRIYEKDLRLLERTI</sequence>
<feature type="compositionally biased region" description="Low complexity" evidence="1">
    <location>
        <begin position="54"/>
        <end position="73"/>
    </location>
</feature>
<protein>
    <submittedName>
        <fullName evidence="2">Uncharacterized protein</fullName>
    </submittedName>
</protein>
<gene>
    <name evidence="2" type="ORF">Tco_0679019</name>
</gene>
<name>A0ABQ4XGN6_9ASTR</name>
<organism evidence="2 3">
    <name type="scientific">Tanacetum coccineum</name>
    <dbReference type="NCBI Taxonomy" id="301880"/>
    <lineage>
        <taxon>Eukaryota</taxon>
        <taxon>Viridiplantae</taxon>
        <taxon>Streptophyta</taxon>
        <taxon>Embryophyta</taxon>
        <taxon>Tracheophyta</taxon>
        <taxon>Spermatophyta</taxon>
        <taxon>Magnoliopsida</taxon>
        <taxon>eudicotyledons</taxon>
        <taxon>Gunneridae</taxon>
        <taxon>Pentapetalae</taxon>
        <taxon>asterids</taxon>
        <taxon>campanulids</taxon>
        <taxon>Asterales</taxon>
        <taxon>Asteraceae</taxon>
        <taxon>Asteroideae</taxon>
        <taxon>Anthemideae</taxon>
        <taxon>Anthemidinae</taxon>
        <taxon>Tanacetum</taxon>
    </lineage>
</organism>
<evidence type="ECO:0000256" key="1">
    <source>
        <dbReference type="SAM" id="MobiDB-lite"/>
    </source>
</evidence>
<dbReference type="Proteomes" id="UP001151760">
    <property type="component" value="Unassembled WGS sequence"/>
</dbReference>
<reference evidence="2" key="1">
    <citation type="journal article" date="2022" name="Int. J. Mol. Sci.">
        <title>Draft Genome of Tanacetum Coccineum: Genomic Comparison of Closely Related Tanacetum-Family Plants.</title>
        <authorList>
            <person name="Yamashiro T."/>
            <person name="Shiraishi A."/>
            <person name="Nakayama K."/>
            <person name="Satake H."/>
        </authorList>
    </citation>
    <scope>NUCLEOTIDE SEQUENCE</scope>
</reference>
<feature type="region of interest" description="Disordered" evidence="1">
    <location>
        <begin position="1"/>
        <end position="117"/>
    </location>
</feature>
<evidence type="ECO:0000313" key="2">
    <source>
        <dbReference type="EMBL" id="GJS64455.1"/>
    </source>
</evidence>